<dbReference type="EMBL" id="CP045871">
    <property type="protein sequence ID" value="QGG79399.1"/>
    <property type="molecule type" value="Genomic_DNA"/>
</dbReference>
<dbReference type="CDD" id="cd01948">
    <property type="entry name" value="EAL"/>
    <property type="match status" value="1"/>
</dbReference>
<feature type="domain" description="EAL" evidence="1">
    <location>
        <begin position="309"/>
        <end position="557"/>
    </location>
</feature>
<reference evidence="3 4" key="1">
    <citation type="submission" date="2019-11" db="EMBL/GenBank/DDBJ databases">
        <authorList>
            <person name="Khan S.A."/>
            <person name="Jeon C.O."/>
            <person name="Chun B.H."/>
        </authorList>
    </citation>
    <scope>NUCLEOTIDE SEQUENCE [LARGE SCALE GENOMIC DNA]</scope>
    <source>
        <strain evidence="3 4">IMCC 1097</strain>
    </source>
</reference>
<dbReference type="KEGG" id="llp:GH975_01985"/>
<dbReference type="SMART" id="SM00267">
    <property type="entry name" value="GGDEF"/>
    <property type="match status" value="1"/>
</dbReference>
<dbReference type="AlphaFoldDB" id="A0A5Q2Q5Q7"/>
<evidence type="ECO:0000259" key="1">
    <source>
        <dbReference type="PROSITE" id="PS50883"/>
    </source>
</evidence>
<dbReference type="NCBIfam" id="TIGR00254">
    <property type="entry name" value="GGDEF"/>
    <property type="match status" value="1"/>
</dbReference>
<dbReference type="InterPro" id="IPR001633">
    <property type="entry name" value="EAL_dom"/>
</dbReference>
<protein>
    <submittedName>
        <fullName evidence="3">EAL domain-containing protein</fullName>
    </submittedName>
</protein>
<dbReference type="Pfam" id="PF00990">
    <property type="entry name" value="GGDEF"/>
    <property type="match status" value="1"/>
</dbReference>
<dbReference type="Gene3D" id="3.20.20.450">
    <property type="entry name" value="EAL domain"/>
    <property type="match status" value="1"/>
</dbReference>
<dbReference type="GO" id="GO:0071111">
    <property type="term" value="F:cyclic-guanylate-specific phosphodiesterase activity"/>
    <property type="evidence" value="ECO:0007669"/>
    <property type="project" value="InterPro"/>
</dbReference>
<dbReference type="Gene3D" id="3.30.70.270">
    <property type="match status" value="1"/>
</dbReference>
<sequence>MGSPDYARLLQQPKVMWVGAPERGALIERLLPDLTEPFELLVNSPSQALECSRVPADVQVVMLDLADMEQPWLAQVLAFCDEAAHAVVIGISDQALSVLPRGVSDFAVLQRLDAWALERLVSLAVLRRAEAFSERSRDLDALTGAVSRATLGRRLESLLAQPLDRERPMLLALIDIDELAKINDLGGERAGDQVLARMGRQLRQTLLVRDTIARVNGGTFAVLSPSIKGSLAVFRVVEKIHQALASALELPYRGAPASYSMGVVVFPDAGLKAVDVMPAAELALRQAKRQHGISCRYFTAGMGQLHERQQSVEIALRRALRREEFALEYQPQVDAVSGRIQRVEALIRWDHRDRGKLAPGEFLSIAEDSGLMTSIGHWATHCLCAQLGVHSDLAVAINLSLAQLNDPTFVDTTLRILAQAGFAADRIQFEVSEATIQFNAAETGRRIRQLSEAGMGFALSGFGDGHINLMQLDRLPISTLKLSRQRVAEMGTVEGHRVAGALIGVAKQLELKIVAEGVETAAQLSQLSSFGVDALQGFLFSPAVDASALQSQLGQADGTRLNLIQALRRA</sequence>
<dbReference type="InterPro" id="IPR029787">
    <property type="entry name" value="Nucleotide_cyclase"/>
</dbReference>
<dbReference type="InterPro" id="IPR050706">
    <property type="entry name" value="Cyclic-di-GMP_PDE-like"/>
</dbReference>
<name>A0A5Q2Q5Q7_9GAMM</name>
<dbReference type="PANTHER" id="PTHR33121">
    <property type="entry name" value="CYCLIC DI-GMP PHOSPHODIESTERASE PDEF"/>
    <property type="match status" value="1"/>
</dbReference>
<dbReference type="OrthoDB" id="9804951at2"/>
<dbReference type="Proteomes" id="UP000388235">
    <property type="component" value="Chromosome"/>
</dbReference>
<evidence type="ECO:0000313" key="3">
    <source>
        <dbReference type="EMBL" id="QGG79399.1"/>
    </source>
</evidence>
<gene>
    <name evidence="3" type="ORF">GH975_01985</name>
</gene>
<feature type="domain" description="GGDEF" evidence="2">
    <location>
        <begin position="167"/>
        <end position="301"/>
    </location>
</feature>
<dbReference type="RefSeq" id="WP_153712903.1">
    <property type="nucleotide sequence ID" value="NZ_CP045871.1"/>
</dbReference>
<keyword evidence="4" id="KW-1185">Reference proteome</keyword>
<dbReference type="PROSITE" id="PS50887">
    <property type="entry name" value="GGDEF"/>
    <property type="match status" value="1"/>
</dbReference>
<dbReference type="InterPro" id="IPR000160">
    <property type="entry name" value="GGDEF_dom"/>
</dbReference>
<organism evidence="3 4">
    <name type="scientific">Litorivicinus lipolyticus</name>
    <dbReference type="NCBI Taxonomy" id="418701"/>
    <lineage>
        <taxon>Bacteria</taxon>
        <taxon>Pseudomonadati</taxon>
        <taxon>Pseudomonadota</taxon>
        <taxon>Gammaproteobacteria</taxon>
        <taxon>Oceanospirillales</taxon>
        <taxon>Litorivicinaceae</taxon>
        <taxon>Litorivicinus</taxon>
    </lineage>
</organism>
<dbReference type="SMART" id="SM00052">
    <property type="entry name" value="EAL"/>
    <property type="match status" value="1"/>
</dbReference>
<dbReference type="PROSITE" id="PS50883">
    <property type="entry name" value="EAL"/>
    <property type="match status" value="1"/>
</dbReference>
<dbReference type="SUPFAM" id="SSF55073">
    <property type="entry name" value="Nucleotide cyclase"/>
    <property type="match status" value="1"/>
</dbReference>
<dbReference type="InterPro" id="IPR035919">
    <property type="entry name" value="EAL_sf"/>
</dbReference>
<dbReference type="SUPFAM" id="SSF141868">
    <property type="entry name" value="EAL domain-like"/>
    <property type="match status" value="1"/>
</dbReference>
<evidence type="ECO:0000313" key="4">
    <source>
        <dbReference type="Proteomes" id="UP000388235"/>
    </source>
</evidence>
<dbReference type="PANTHER" id="PTHR33121:SF70">
    <property type="entry name" value="SIGNALING PROTEIN YKOW"/>
    <property type="match status" value="1"/>
</dbReference>
<dbReference type="CDD" id="cd01949">
    <property type="entry name" value="GGDEF"/>
    <property type="match status" value="1"/>
</dbReference>
<dbReference type="InterPro" id="IPR043128">
    <property type="entry name" value="Rev_trsase/Diguanyl_cyclase"/>
</dbReference>
<dbReference type="Pfam" id="PF00563">
    <property type="entry name" value="EAL"/>
    <property type="match status" value="1"/>
</dbReference>
<proteinExistence type="predicted"/>
<accession>A0A5Q2Q5Q7</accession>
<evidence type="ECO:0000259" key="2">
    <source>
        <dbReference type="PROSITE" id="PS50887"/>
    </source>
</evidence>